<dbReference type="PANTHER" id="PTHR24422">
    <property type="entry name" value="CHEMOTAXIS PROTEIN METHYLTRANSFERASE"/>
    <property type="match status" value="1"/>
</dbReference>
<keyword evidence="2" id="KW-0808">Transferase</keyword>
<sequence length="283" mass="33131">MNDQGLSQEDYLTPMEEMEIDLFLEAVYRLSGFDFRKYMRSSIVRRLQNRMRMERATTISSMQEKLFHESGFVEKILNDFSINVTEMFRDPDFFKVFRHTVVPELKKLASIRIWHAGCATGEEVYSMAILLKEEGLMEKTTIYATDMNEEVLEKAKKGMFSLQKMQTYTKNYLQAGGSEAFSEYYTADNHFAYFEPSLLKNIIFAQHNLVTDSSFNEFHVIICRNVLIYFTSELQNEVQSLFYESLCTDGFLGLGNKESLRFSQCATGYEEFSTLQKIYRKKH</sequence>
<dbReference type="InterPro" id="IPR022642">
    <property type="entry name" value="CheR_C"/>
</dbReference>
<keyword evidence="3" id="KW-1185">Reference proteome</keyword>
<dbReference type="AlphaFoldDB" id="I8J3P2"/>
<dbReference type="PRINTS" id="PR00996">
    <property type="entry name" value="CHERMTFRASE"/>
</dbReference>
<dbReference type="RefSeq" id="WP_007201196.1">
    <property type="nucleotide sequence ID" value="NZ_AKKV01000021.1"/>
</dbReference>
<dbReference type="EMBL" id="AKKV01000021">
    <property type="protein sequence ID" value="EIT86391.1"/>
    <property type="molecule type" value="Genomic_DNA"/>
</dbReference>
<dbReference type="GO" id="GO:0032259">
    <property type="term" value="P:methylation"/>
    <property type="evidence" value="ECO:0007669"/>
    <property type="project" value="UniProtKB-KW"/>
</dbReference>
<organism evidence="2 3">
    <name type="scientific">Fictibacillus macauensis ZFHKF-1</name>
    <dbReference type="NCBI Taxonomy" id="1196324"/>
    <lineage>
        <taxon>Bacteria</taxon>
        <taxon>Bacillati</taxon>
        <taxon>Bacillota</taxon>
        <taxon>Bacilli</taxon>
        <taxon>Bacillales</taxon>
        <taxon>Fictibacillaceae</taxon>
        <taxon>Fictibacillus</taxon>
    </lineage>
</organism>
<dbReference type="STRING" id="1196324.A374_05486"/>
<gene>
    <name evidence="2" type="ORF">A374_05486</name>
</gene>
<dbReference type="SUPFAM" id="SSF47757">
    <property type="entry name" value="Chemotaxis receptor methyltransferase CheR, N-terminal domain"/>
    <property type="match status" value="1"/>
</dbReference>
<dbReference type="Proteomes" id="UP000004080">
    <property type="component" value="Unassembled WGS sequence"/>
</dbReference>
<dbReference type="SMART" id="SM00138">
    <property type="entry name" value="MeTrc"/>
    <property type="match status" value="1"/>
</dbReference>
<dbReference type="Pfam" id="PF01739">
    <property type="entry name" value="CheR"/>
    <property type="match status" value="1"/>
</dbReference>
<comment type="caution">
    <text evidence="2">The sequence shown here is derived from an EMBL/GenBank/DDBJ whole genome shotgun (WGS) entry which is preliminary data.</text>
</comment>
<feature type="domain" description="CheR-type methyltransferase" evidence="1">
    <location>
        <begin position="8"/>
        <end position="260"/>
    </location>
</feature>
<proteinExistence type="predicted"/>
<dbReference type="PROSITE" id="PS50123">
    <property type="entry name" value="CHER"/>
    <property type="match status" value="1"/>
</dbReference>
<dbReference type="InterPro" id="IPR022641">
    <property type="entry name" value="CheR_N"/>
</dbReference>
<name>I8J3P2_9BACL</name>
<dbReference type="InterPro" id="IPR050903">
    <property type="entry name" value="Bact_Chemotaxis_MeTrfase"/>
</dbReference>
<protein>
    <submittedName>
        <fullName evidence="2">Methyltransferase, CheR family protein</fullName>
    </submittedName>
</protein>
<evidence type="ECO:0000313" key="3">
    <source>
        <dbReference type="Proteomes" id="UP000004080"/>
    </source>
</evidence>
<dbReference type="Gene3D" id="3.40.50.150">
    <property type="entry name" value="Vaccinia Virus protein VP39"/>
    <property type="match status" value="1"/>
</dbReference>
<dbReference type="PANTHER" id="PTHR24422:SF8">
    <property type="entry name" value="CHEMOTAXIS PROTEIN"/>
    <property type="match status" value="1"/>
</dbReference>
<dbReference type="GO" id="GO:0008757">
    <property type="term" value="F:S-adenosylmethionine-dependent methyltransferase activity"/>
    <property type="evidence" value="ECO:0007669"/>
    <property type="project" value="InterPro"/>
</dbReference>
<reference evidence="2 3" key="1">
    <citation type="journal article" date="2012" name="J. Bacteriol.">
        <title>Genome of Bacillus macauensis ZFHKF-1, a Long-Chain-Forming Bacterium.</title>
        <authorList>
            <person name="Cai L."/>
            <person name="Zhang T."/>
        </authorList>
    </citation>
    <scope>NUCLEOTIDE SEQUENCE [LARGE SCALE GENOMIC DNA]</scope>
    <source>
        <strain evidence="2 3">ZFHKF-1</strain>
    </source>
</reference>
<evidence type="ECO:0000313" key="2">
    <source>
        <dbReference type="EMBL" id="EIT86391.1"/>
    </source>
</evidence>
<accession>I8J3P2</accession>
<keyword evidence="2" id="KW-0489">Methyltransferase</keyword>
<dbReference type="PATRIC" id="fig|1196324.3.peg.1115"/>
<evidence type="ECO:0000259" key="1">
    <source>
        <dbReference type="PROSITE" id="PS50123"/>
    </source>
</evidence>
<dbReference type="SUPFAM" id="SSF53335">
    <property type="entry name" value="S-adenosyl-L-methionine-dependent methyltransferases"/>
    <property type="match status" value="1"/>
</dbReference>
<dbReference type="eggNOG" id="COG1352">
    <property type="taxonomic scope" value="Bacteria"/>
</dbReference>
<dbReference type="InterPro" id="IPR029063">
    <property type="entry name" value="SAM-dependent_MTases_sf"/>
</dbReference>
<dbReference type="InterPro" id="IPR000780">
    <property type="entry name" value="CheR_MeTrfase"/>
</dbReference>
<dbReference type="Pfam" id="PF03705">
    <property type="entry name" value="CheR_N"/>
    <property type="match status" value="1"/>
</dbReference>